<dbReference type="EMBL" id="FR845719">
    <property type="protein sequence ID" value="CCA59038.1"/>
    <property type="molecule type" value="Genomic_DNA"/>
</dbReference>
<gene>
    <name evidence="1" type="ordered locus">SVEN_5752</name>
</gene>
<evidence type="ECO:0000313" key="2">
    <source>
        <dbReference type="Proteomes" id="UP000006854"/>
    </source>
</evidence>
<protein>
    <submittedName>
        <fullName evidence="1">Uncharacterized protein</fullName>
    </submittedName>
</protein>
<dbReference type="eggNOG" id="ENOG5033J6H">
    <property type="taxonomic scope" value="Bacteria"/>
</dbReference>
<dbReference type="RefSeq" id="WP_015036933.1">
    <property type="nucleotide sequence ID" value="NC_018750.1"/>
</dbReference>
<keyword evidence="2" id="KW-1185">Reference proteome</keyword>
<dbReference type="AlphaFoldDB" id="F2R9J5"/>
<proteinExistence type="predicted"/>
<dbReference type="HOGENOM" id="CLU_131549_0_0_11"/>
<organism evidence="1 2">
    <name type="scientific">Streptomyces venezuelae (strain ATCC 10712 / CBS 650.69 / DSM 40230 / JCM 4526 / NBRC 13096 / PD 04745)</name>
    <dbReference type="NCBI Taxonomy" id="953739"/>
    <lineage>
        <taxon>Bacteria</taxon>
        <taxon>Bacillati</taxon>
        <taxon>Actinomycetota</taxon>
        <taxon>Actinomycetes</taxon>
        <taxon>Kitasatosporales</taxon>
        <taxon>Streptomycetaceae</taxon>
        <taxon>Streptomyces</taxon>
    </lineage>
</organism>
<reference evidence="1 2" key="1">
    <citation type="journal article" date="2011" name="BMC Genomics">
        <title>Genome-wide analysis of the role of GlnR in Streptomyces venezuelae provides new insights into global nitrogen regulation in actinomycetes.</title>
        <authorList>
            <person name="Pullan S.T."/>
            <person name="Bibb M.J."/>
            <person name="Merrick M."/>
        </authorList>
    </citation>
    <scope>NUCLEOTIDE SEQUENCE [LARGE SCALE GENOMIC DNA]</scope>
    <source>
        <strain evidence="1">ATCC 10712</strain>
    </source>
</reference>
<sequence>MATLAGTVPAAAEGSWTSHISGWRDNNESRRWTDKHADKAATTVSFSGCSFSSMDVGLHRVVNNWPDAAYGGKVSQCTTSNWGEIATSGDFYFGKITSGTVSVDNVTVRYQRPGAGRCIP</sequence>
<dbReference type="OrthoDB" id="5023295at2"/>
<accession>F2R9J5</accession>
<dbReference type="GeneID" id="51866304"/>
<dbReference type="PATRIC" id="fig|953739.5.peg.966"/>
<evidence type="ECO:0000313" key="1">
    <source>
        <dbReference type="EMBL" id="CCA59038.1"/>
    </source>
</evidence>
<name>F2R9J5_STRVP</name>
<dbReference type="KEGG" id="sve:SVEN_5752"/>
<dbReference type="Proteomes" id="UP000006854">
    <property type="component" value="Chromosome"/>
</dbReference>